<reference evidence="4" key="2">
    <citation type="submission" date="2020-04" db="EMBL/GenBank/DDBJ databases">
        <authorList>
            <consortium name="NCBI Genome Project"/>
        </authorList>
    </citation>
    <scope>NUCLEOTIDE SEQUENCE</scope>
    <source>
        <strain evidence="4">CBS 304.34</strain>
    </source>
</reference>
<dbReference type="AlphaFoldDB" id="A0A6A6YJU1"/>
<evidence type="ECO:0000313" key="4">
    <source>
        <dbReference type="RefSeq" id="XP_033576100.1"/>
    </source>
</evidence>
<keyword evidence="1" id="KW-1133">Transmembrane helix</keyword>
<dbReference type="Gene3D" id="1.20.58.340">
    <property type="entry name" value="Magnesium transport protein CorA, transmembrane region"/>
    <property type="match status" value="1"/>
</dbReference>
<accession>A0A6A6YJU1</accession>
<keyword evidence="1" id="KW-0812">Transmembrane</keyword>
<name>A0A6A6YJU1_9PEZI</name>
<feature type="transmembrane region" description="Helical" evidence="1">
    <location>
        <begin position="244"/>
        <end position="266"/>
    </location>
</feature>
<keyword evidence="3" id="KW-1185">Reference proteome</keyword>
<evidence type="ECO:0000256" key="1">
    <source>
        <dbReference type="SAM" id="Phobius"/>
    </source>
</evidence>
<reference evidence="2 4" key="1">
    <citation type="journal article" date="2020" name="Stud. Mycol.">
        <title>101 Dothideomycetes genomes: a test case for predicting lifestyles and emergence of pathogens.</title>
        <authorList>
            <person name="Haridas S."/>
            <person name="Albert R."/>
            <person name="Binder M."/>
            <person name="Bloem J."/>
            <person name="Labutti K."/>
            <person name="Salamov A."/>
            <person name="Andreopoulos B."/>
            <person name="Baker S."/>
            <person name="Barry K."/>
            <person name="Bills G."/>
            <person name="Bluhm B."/>
            <person name="Cannon C."/>
            <person name="Castanera R."/>
            <person name="Culley D."/>
            <person name="Daum C."/>
            <person name="Ezra D."/>
            <person name="Gonzalez J."/>
            <person name="Henrissat B."/>
            <person name="Kuo A."/>
            <person name="Liang C."/>
            <person name="Lipzen A."/>
            <person name="Lutzoni F."/>
            <person name="Magnuson J."/>
            <person name="Mondo S."/>
            <person name="Nolan M."/>
            <person name="Ohm R."/>
            <person name="Pangilinan J."/>
            <person name="Park H.-J."/>
            <person name="Ramirez L."/>
            <person name="Alfaro M."/>
            <person name="Sun H."/>
            <person name="Tritt A."/>
            <person name="Yoshinaga Y."/>
            <person name="Zwiers L.-H."/>
            <person name="Turgeon B."/>
            <person name="Goodwin S."/>
            <person name="Spatafora J."/>
            <person name="Crous P."/>
            <person name="Grigoriev I."/>
        </authorList>
    </citation>
    <scope>NUCLEOTIDE SEQUENCE</scope>
    <source>
        <strain evidence="2 4">CBS 304.34</strain>
    </source>
</reference>
<proteinExistence type="predicted"/>
<organism evidence="2">
    <name type="scientific">Mytilinidion resinicola</name>
    <dbReference type="NCBI Taxonomy" id="574789"/>
    <lineage>
        <taxon>Eukaryota</taxon>
        <taxon>Fungi</taxon>
        <taxon>Dikarya</taxon>
        <taxon>Ascomycota</taxon>
        <taxon>Pezizomycotina</taxon>
        <taxon>Dothideomycetes</taxon>
        <taxon>Pleosporomycetidae</taxon>
        <taxon>Mytilinidiales</taxon>
        <taxon>Mytilinidiaceae</taxon>
        <taxon>Mytilinidion</taxon>
    </lineage>
</organism>
<dbReference type="Proteomes" id="UP000504636">
    <property type="component" value="Unplaced"/>
</dbReference>
<keyword evidence="1" id="KW-0472">Membrane</keyword>
<gene>
    <name evidence="2 4" type="ORF">BDZ99DRAFT_463941</name>
</gene>
<dbReference type="OrthoDB" id="2830640at2759"/>
<dbReference type="GeneID" id="54461075"/>
<protein>
    <recommendedName>
        <fullName evidence="5">Mg2+ transporter protein</fullName>
    </recommendedName>
</protein>
<sequence length="328" mass="37746">MYRNSNGFFSFEESFDKHGNLQSYDTIFRVLVKVVAQNNMPGYTWHEMTFFSCWNPTRSFILCIGIPPSFQIALQNTLLQMWPGIPPSEPYSLHVPLVETIVAMQELSVWSVRDVVRDIEKDRQTREMHNFLKLHDLARHAIHSFESLSVCIETLGALQQQVLDLTSKTKQGSGKPTEASYRIRTYIDAQIRMLRNLLLRAQSSKERLQNEIALAYNIIAQGDSKVMTDLGKSAKDDTTTMKTIAVVTMAFLPPTFISAIFSTSFFNFTPERDDYAATWSVSHKFWIYWVFAIPLTGLTMGVWLLHHKLRGIKRRTWLSRLTKGLLPK</sequence>
<evidence type="ECO:0000313" key="3">
    <source>
        <dbReference type="Proteomes" id="UP000504636"/>
    </source>
</evidence>
<dbReference type="RefSeq" id="XP_033576100.1">
    <property type="nucleotide sequence ID" value="XM_033720182.1"/>
</dbReference>
<reference evidence="4" key="3">
    <citation type="submission" date="2025-04" db="UniProtKB">
        <authorList>
            <consortium name="RefSeq"/>
        </authorList>
    </citation>
    <scope>IDENTIFICATION</scope>
    <source>
        <strain evidence="4">CBS 304.34</strain>
    </source>
</reference>
<evidence type="ECO:0000313" key="2">
    <source>
        <dbReference type="EMBL" id="KAF2809136.1"/>
    </source>
</evidence>
<dbReference type="EMBL" id="MU003702">
    <property type="protein sequence ID" value="KAF2809136.1"/>
    <property type="molecule type" value="Genomic_DNA"/>
</dbReference>
<evidence type="ECO:0008006" key="5">
    <source>
        <dbReference type="Google" id="ProtNLM"/>
    </source>
</evidence>
<feature type="transmembrane region" description="Helical" evidence="1">
    <location>
        <begin position="286"/>
        <end position="305"/>
    </location>
</feature>